<evidence type="ECO:0000256" key="14">
    <source>
        <dbReference type="ARBA" id="ARBA00022989"/>
    </source>
</evidence>
<dbReference type="FunFam" id="3.10.290.10:FF:000001">
    <property type="entry name" value="30S ribosomal protein S4"/>
    <property type="match status" value="1"/>
</dbReference>
<evidence type="ECO:0000256" key="12">
    <source>
        <dbReference type="ARBA" id="ARBA00022927"/>
    </source>
</evidence>
<dbReference type="GO" id="GO:0006412">
    <property type="term" value="P:translation"/>
    <property type="evidence" value="ECO:0007669"/>
    <property type="project" value="InterPro"/>
</dbReference>
<comment type="similarity">
    <text evidence="4">Belongs to the universal ribosomal protein uS4 family.</text>
</comment>
<evidence type="ECO:0000256" key="3">
    <source>
        <dbReference type="ARBA" id="ARBA00006194"/>
    </source>
</evidence>
<feature type="compositionally biased region" description="Gly residues" evidence="28">
    <location>
        <begin position="17"/>
        <end position="27"/>
    </location>
</feature>
<dbReference type="NCBIfam" id="TIGR01022">
    <property type="entry name" value="rpmJ_bact"/>
    <property type="match status" value="1"/>
</dbReference>
<feature type="transmembrane region" description="Helical" evidence="29">
    <location>
        <begin position="338"/>
        <end position="360"/>
    </location>
</feature>
<evidence type="ECO:0000256" key="1">
    <source>
        <dbReference type="ARBA" id="ARBA00004141"/>
    </source>
</evidence>
<feature type="transmembrane region" description="Helical" evidence="29">
    <location>
        <begin position="380"/>
        <end position="399"/>
    </location>
</feature>
<evidence type="ECO:0000256" key="16">
    <source>
        <dbReference type="ARBA" id="ARBA00023136"/>
    </source>
</evidence>
<evidence type="ECO:0000256" key="15">
    <source>
        <dbReference type="ARBA" id="ARBA00023010"/>
    </source>
</evidence>
<comment type="subunit">
    <text evidence="7">Part of the 30S ribosomal subunit.</text>
</comment>
<feature type="transmembrane region" description="Helical" evidence="29">
    <location>
        <begin position="142"/>
        <end position="165"/>
    </location>
</feature>
<dbReference type="HAMAP" id="MF_01306_B">
    <property type="entry name" value="Ribosomal_uS4_B"/>
    <property type="match status" value="1"/>
</dbReference>
<dbReference type="SUPFAM" id="SSF57840">
    <property type="entry name" value="Ribosomal protein L36"/>
    <property type="match status" value="1"/>
</dbReference>
<dbReference type="InterPro" id="IPR027437">
    <property type="entry name" value="Rbsml_uS13_C"/>
</dbReference>
<dbReference type="InterPro" id="IPR001971">
    <property type="entry name" value="Ribosomal_uS11"/>
</dbReference>
<dbReference type="PROSITE" id="PS50159">
    <property type="entry name" value="RIBOSOMAL_S13_2"/>
    <property type="match status" value="1"/>
</dbReference>
<keyword evidence="10" id="KW-0699">rRNA-binding</keyword>
<dbReference type="Gene3D" id="3.10.290.10">
    <property type="entry name" value="RNA-binding S4 domain"/>
    <property type="match status" value="1"/>
</dbReference>
<evidence type="ECO:0000256" key="25">
    <source>
        <dbReference type="RuleBase" id="RU003484"/>
    </source>
</evidence>
<dbReference type="FunFam" id="1.10.3370.10:FF:000001">
    <property type="entry name" value="Preprotein translocase subunit SecY"/>
    <property type="match status" value="1"/>
</dbReference>
<dbReference type="PANTHER" id="PTHR10906">
    <property type="entry name" value="SECY/SEC61-ALPHA FAMILY MEMBER"/>
    <property type="match status" value="1"/>
</dbReference>
<dbReference type="HAMAP" id="MF_01310">
    <property type="entry name" value="Ribosomal_uS11"/>
    <property type="match status" value="1"/>
</dbReference>
<dbReference type="InterPro" id="IPR036967">
    <property type="entry name" value="Ribosomal_uS11_sf"/>
</dbReference>
<accession>A0A7R9AEE6</accession>
<dbReference type="Proteomes" id="UP000677054">
    <property type="component" value="Unassembled WGS sequence"/>
</dbReference>
<feature type="region of interest" description="Disordered" evidence="28">
    <location>
        <begin position="1"/>
        <end position="47"/>
    </location>
</feature>
<dbReference type="InterPro" id="IPR035977">
    <property type="entry name" value="Ribosomal_bL36_sp"/>
</dbReference>
<keyword evidence="16 29" id="KW-0472">Membrane</keyword>
<comment type="similarity">
    <text evidence="2 27">Belongs to the SecY/SEC61-alpha family.</text>
</comment>
<dbReference type="PROSITE" id="PS50889">
    <property type="entry name" value="S4"/>
    <property type="match status" value="1"/>
</dbReference>
<dbReference type="GO" id="GO:0003735">
    <property type="term" value="F:structural constituent of ribosome"/>
    <property type="evidence" value="ECO:0007669"/>
    <property type="project" value="InterPro"/>
</dbReference>
<evidence type="ECO:0000256" key="23">
    <source>
        <dbReference type="ARBA" id="ARBA00055151"/>
    </source>
</evidence>
<dbReference type="Pfam" id="PF00416">
    <property type="entry name" value="Ribosomal_S13"/>
    <property type="match status" value="1"/>
</dbReference>
<dbReference type="NCBIfam" id="TIGR03632">
    <property type="entry name" value="uS11_bact"/>
    <property type="match status" value="1"/>
</dbReference>
<keyword evidence="8 25" id="KW-0813">Transport</keyword>
<dbReference type="PROSITE" id="PS00646">
    <property type="entry name" value="RIBOSOMAL_S13_1"/>
    <property type="match status" value="1"/>
</dbReference>
<evidence type="ECO:0000259" key="31">
    <source>
        <dbReference type="SMART" id="SM01390"/>
    </source>
</evidence>
<evidence type="ECO:0000256" key="8">
    <source>
        <dbReference type="ARBA" id="ARBA00022448"/>
    </source>
</evidence>
<dbReference type="Gene3D" id="1.10.8.50">
    <property type="match status" value="1"/>
</dbReference>
<keyword evidence="15 25" id="KW-0811">Translocation</keyword>
<dbReference type="InterPro" id="IPR019980">
    <property type="entry name" value="Ribosomal_uS13_bac-type"/>
</dbReference>
<evidence type="ECO:0000256" key="18">
    <source>
        <dbReference type="ARBA" id="ARBA00035166"/>
    </source>
</evidence>
<dbReference type="EMBL" id="LR904087">
    <property type="protein sequence ID" value="CAD7252569.1"/>
    <property type="molecule type" value="Genomic_DNA"/>
</dbReference>
<evidence type="ECO:0000256" key="27">
    <source>
        <dbReference type="RuleBase" id="RU004349"/>
    </source>
</evidence>
<dbReference type="SUPFAM" id="SSF55174">
    <property type="entry name" value="Alpha-L RNA-binding motif"/>
    <property type="match status" value="1"/>
</dbReference>
<dbReference type="InterPro" id="IPR010979">
    <property type="entry name" value="Ribosomal_uS13-like_H2TH"/>
</dbReference>
<evidence type="ECO:0000256" key="10">
    <source>
        <dbReference type="ARBA" id="ARBA00022730"/>
    </source>
</evidence>
<dbReference type="InterPro" id="IPR005709">
    <property type="entry name" value="Ribosomal_uS4_bac-type"/>
</dbReference>
<dbReference type="InterPro" id="IPR018102">
    <property type="entry name" value="Ribosomal_uS11_CS"/>
</dbReference>
<feature type="transmembrane region" description="Helical" evidence="29">
    <location>
        <begin position="186"/>
        <end position="206"/>
    </location>
</feature>
<sequence>MAKPAEGAKKERRRVGRGIGSGFGKTAGRGHKGQKSRTGGFHKVGFEGGQMPIQRRLPKRGFKSMTKADTAHVRTSELALVPNEVIDLLALKAANIVSVYRLGAHIPVPGIDPVALASLFAQQKDGILGMFNMFSGGALERFTVFALGIMPYISASIIMQLMSAVSPKLEQLKKEGEAGRRTITKYTRYGTVVLATFQALGIAVMLEGQPNLVIDPGFVFRFTAVITLVSGTMFLMWLGEQITERGIGNGISIIIFAGIVAGLPNALGLTAEMVNSNTLSIPLAFFLLLAVILVTALVVFVERGQRKITVNYAKRQVGNKVYGGQTTHLPLKLNMAGVIPPIFASSIILFPATLAGWFGSKDSMSWLVTVKDKLSPGEPIYIFMFAAAIVFFCFFYTALQFNPKETADNLKKSGAFIPGIRPGEQTAKYIDGIMGRLTLVGAAYITVRASVKALCRNCKVVRRRGVVRIICTDPRHKQRQASLGSNCMARIAGVNIPNNKHAEIALTAIYGIGRNTAQKICAAAGVLPSVKMKDLNDADVDKLRDEVAKEKVEGDLRREVSMNIKRLMDLGCYRGVRHRRGLPVRGQRTKTNARTRKCNMAKANVRVRKKVKKNIAEGIAHVHASFNNTIITITDRQGNALSWATSGGQGFKGSRKSTPFAAQVAAEVAGKSAQENGVKNLEVRIKGPGPGRESAVRALNAAGFKITSITDVTPVPHNDPKCRQCRREGEKLFLKAEKCFTDKCAIEKRNFPPGQHGQRRNQRLSDYGVQLREKQKVRRIYGVLEAQFRSYYAEADRQKGITGENLLQLLECRLDNVAYRMGLGGSRTEARQIVRHNSILVNGKRVNIPSYQVKAGDVVSVAEASKEQLRIKGALDAAAQRGFPEWIEMDVKALKGTFKAKPQRDELPPTINESLVVELYSK</sequence>
<dbReference type="InterPro" id="IPR018269">
    <property type="entry name" value="Ribosomal_uS13_CS"/>
</dbReference>
<evidence type="ECO:0000256" key="6">
    <source>
        <dbReference type="ARBA" id="ARBA00008080"/>
    </source>
</evidence>
<evidence type="ECO:0000256" key="5">
    <source>
        <dbReference type="ARBA" id="ARBA00007645"/>
    </source>
</evidence>
<dbReference type="HAMAP" id="MF_01315">
    <property type="entry name" value="Ribosomal_uS13"/>
    <property type="match status" value="1"/>
</dbReference>
<evidence type="ECO:0000256" key="28">
    <source>
        <dbReference type="SAM" id="MobiDB-lite"/>
    </source>
</evidence>
<comment type="similarity">
    <text evidence="3 26">Belongs to the universal ribosomal protein uS11 family.</text>
</comment>
<comment type="subcellular location">
    <subcellularLocation>
        <location evidence="1 25">Membrane</location>
        <topology evidence="1 25">Multi-pass membrane protein</topology>
    </subcellularLocation>
</comment>
<dbReference type="NCBIfam" id="NF003717">
    <property type="entry name" value="PRK05327.1"/>
    <property type="match status" value="1"/>
</dbReference>
<dbReference type="GO" id="GO:0015935">
    <property type="term" value="C:small ribosomal subunit"/>
    <property type="evidence" value="ECO:0007669"/>
    <property type="project" value="InterPro"/>
</dbReference>
<dbReference type="InterPro" id="IPR030659">
    <property type="entry name" value="SecY_CS"/>
</dbReference>
<reference evidence="32" key="1">
    <citation type="submission" date="2020-11" db="EMBL/GenBank/DDBJ databases">
        <authorList>
            <person name="Tran Van P."/>
        </authorList>
    </citation>
    <scope>NUCLEOTIDE SEQUENCE</scope>
</reference>
<keyword evidence="9 25" id="KW-0812">Transmembrane</keyword>
<evidence type="ECO:0000256" key="9">
    <source>
        <dbReference type="ARBA" id="ARBA00022692"/>
    </source>
</evidence>
<comment type="similarity">
    <text evidence="5">Belongs to the bacterial ribosomal protein bL36 family.</text>
</comment>
<evidence type="ECO:0000256" key="20">
    <source>
        <dbReference type="ARBA" id="ARBA00035411"/>
    </source>
</evidence>
<dbReference type="InterPro" id="IPR001912">
    <property type="entry name" value="Ribosomal_uS4_N"/>
</dbReference>
<evidence type="ECO:0000256" key="4">
    <source>
        <dbReference type="ARBA" id="ARBA00007465"/>
    </source>
</evidence>
<evidence type="ECO:0000256" key="2">
    <source>
        <dbReference type="ARBA" id="ARBA00005751"/>
    </source>
</evidence>
<dbReference type="OrthoDB" id="1697570at2759"/>
<keyword evidence="17 26" id="KW-0687">Ribonucleoprotein</keyword>
<dbReference type="SMART" id="SM00363">
    <property type="entry name" value="S4"/>
    <property type="match status" value="1"/>
</dbReference>
<evidence type="ECO:0000256" key="11">
    <source>
        <dbReference type="ARBA" id="ARBA00022884"/>
    </source>
</evidence>
<evidence type="ECO:0000256" key="21">
    <source>
        <dbReference type="ARBA" id="ARBA00035468"/>
    </source>
</evidence>
<dbReference type="FunFam" id="1.10.1050.10:FF:000001">
    <property type="entry name" value="30S ribosomal protein S4"/>
    <property type="match status" value="1"/>
</dbReference>
<dbReference type="SUPFAM" id="SSF52080">
    <property type="entry name" value="Ribosomal proteins L15p and L18e"/>
    <property type="match status" value="1"/>
</dbReference>
<evidence type="ECO:0000313" key="33">
    <source>
        <dbReference type="Proteomes" id="UP000677054"/>
    </source>
</evidence>
<dbReference type="EMBL" id="CAJPEV010004570">
    <property type="protein sequence ID" value="CAG0902019.1"/>
    <property type="molecule type" value="Genomic_DNA"/>
</dbReference>
<dbReference type="NCBIfam" id="TIGR00967">
    <property type="entry name" value="3a0501s007"/>
    <property type="match status" value="1"/>
</dbReference>
<evidence type="ECO:0000256" key="22">
    <source>
        <dbReference type="ARBA" id="ARBA00039733"/>
    </source>
</evidence>
<keyword evidence="33" id="KW-1185">Reference proteome</keyword>
<dbReference type="SUPFAM" id="SSF53137">
    <property type="entry name" value="Translational machinery components"/>
    <property type="match status" value="1"/>
</dbReference>
<dbReference type="GO" id="GO:0015934">
    <property type="term" value="C:large ribosomal subunit"/>
    <property type="evidence" value="ECO:0007669"/>
    <property type="project" value="InterPro"/>
</dbReference>
<dbReference type="NCBIfam" id="TIGR01017">
    <property type="entry name" value="rpsD_bact"/>
    <property type="match status" value="1"/>
</dbReference>
<dbReference type="HAMAP" id="MF_01341">
    <property type="entry name" value="Ribosomal_uL15"/>
    <property type="match status" value="1"/>
</dbReference>
<dbReference type="InterPro" id="IPR002208">
    <property type="entry name" value="SecY/SEC61-alpha"/>
</dbReference>
<dbReference type="Pfam" id="PF00344">
    <property type="entry name" value="SecY"/>
    <property type="match status" value="1"/>
</dbReference>
<organism evidence="32">
    <name type="scientific">Darwinula stevensoni</name>
    <dbReference type="NCBI Taxonomy" id="69355"/>
    <lineage>
        <taxon>Eukaryota</taxon>
        <taxon>Metazoa</taxon>
        <taxon>Ecdysozoa</taxon>
        <taxon>Arthropoda</taxon>
        <taxon>Crustacea</taxon>
        <taxon>Oligostraca</taxon>
        <taxon>Ostracoda</taxon>
        <taxon>Podocopa</taxon>
        <taxon>Podocopida</taxon>
        <taxon>Darwinulocopina</taxon>
        <taxon>Darwinuloidea</taxon>
        <taxon>Darwinulidae</taxon>
        <taxon>Darwinula</taxon>
    </lineage>
</organism>
<comment type="function">
    <text evidence="23">The central subunit of the protein translocation channel SecYE. Consists of two halves formed by TMs 1-5 and 6-10. These two domains form a lateral gate at the front which open onto the bilayer between TMs 2 and 7, and are clamped together by SecE at the back. The channel is closed by both a pore ring composed of hydrophobic SecY resides and a short helix (helix 2A) on the extracellular side of the membrane which forms a plug.</text>
</comment>
<evidence type="ECO:0000313" key="32">
    <source>
        <dbReference type="EMBL" id="CAD7252569.1"/>
    </source>
</evidence>
<feature type="domain" description="Small ribosomal subunit protein uS4 N-terminal" evidence="31">
    <location>
        <begin position="716"/>
        <end position="811"/>
    </location>
</feature>
<dbReference type="GO" id="GO:0015031">
    <property type="term" value="P:protein transport"/>
    <property type="evidence" value="ECO:0007669"/>
    <property type="project" value="UniProtKB-KW"/>
</dbReference>
<feature type="transmembrane region" description="Helical" evidence="29">
    <location>
        <begin position="279"/>
        <end position="301"/>
    </location>
</feature>
<dbReference type="Gene3D" id="1.10.3370.10">
    <property type="entry name" value="SecY subunit domain"/>
    <property type="match status" value="1"/>
</dbReference>
<dbReference type="SUPFAM" id="SSF103491">
    <property type="entry name" value="Preprotein translocase SecY subunit"/>
    <property type="match status" value="1"/>
</dbReference>
<feature type="transmembrane region" description="Helical" evidence="29">
    <location>
        <begin position="218"/>
        <end position="238"/>
    </location>
</feature>
<dbReference type="FunFam" id="1.10.8.50:FF:000001">
    <property type="entry name" value="30S ribosomal protein S13"/>
    <property type="match status" value="1"/>
</dbReference>
<proteinExistence type="inferred from homology"/>
<dbReference type="InterPro" id="IPR019981">
    <property type="entry name" value="Ribosomal_uS11_bac-type"/>
</dbReference>
<dbReference type="SMART" id="SM01390">
    <property type="entry name" value="Ribosomal_S4"/>
    <property type="match status" value="1"/>
</dbReference>
<feature type="domain" description="RNA-binding S4" evidence="30">
    <location>
        <begin position="812"/>
        <end position="876"/>
    </location>
</feature>
<keyword evidence="11 24" id="KW-0694">RNA-binding</keyword>
<dbReference type="InterPro" id="IPR001892">
    <property type="entry name" value="Ribosomal_uS13"/>
</dbReference>
<dbReference type="HAMAP" id="MF_01465">
    <property type="entry name" value="SecY"/>
    <property type="match status" value="1"/>
</dbReference>
<keyword evidence="13 26" id="KW-0689">Ribosomal protein</keyword>
<keyword evidence="14 29" id="KW-1133">Transmembrane helix</keyword>
<dbReference type="InterPro" id="IPR000473">
    <property type="entry name" value="Ribosomal_bL36"/>
</dbReference>
<dbReference type="Gene3D" id="4.10.910.10">
    <property type="entry name" value="30s ribosomal protein s13, domain 2"/>
    <property type="match status" value="1"/>
</dbReference>
<dbReference type="Pfam" id="PF01479">
    <property type="entry name" value="S4"/>
    <property type="match status" value="1"/>
</dbReference>
<dbReference type="AlphaFoldDB" id="A0A7R9AEE6"/>
<dbReference type="PROSITE" id="PS00756">
    <property type="entry name" value="SECY_2"/>
    <property type="match status" value="1"/>
</dbReference>
<dbReference type="InterPro" id="IPR030878">
    <property type="entry name" value="Ribosomal_uL15"/>
</dbReference>
<keyword evidence="12 25" id="KW-0653">Protein transport</keyword>
<protein>
    <recommendedName>
        <fullName evidence="22">Protein translocase subunit SecY</fullName>
    </recommendedName>
    <alternativeName>
        <fullName evidence="20">39S ribosomal protein L36, mitochondrial</fullName>
    </alternativeName>
    <alternativeName>
        <fullName evidence="21">40S ribosomal protein S18</fullName>
    </alternativeName>
    <alternativeName>
        <fullName evidence="19">Small ribosomal subunit protein uS11c</fullName>
    </alternativeName>
    <alternativeName>
        <fullName evidence="18">Small ribosomal subunit protein uS13</fullName>
    </alternativeName>
</protein>
<dbReference type="PROSITE" id="PS00755">
    <property type="entry name" value="SECY_1"/>
    <property type="match status" value="1"/>
</dbReference>
<dbReference type="GO" id="GO:0019843">
    <property type="term" value="F:rRNA binding"/>
    <property type="evidence" value="ECO:0007669"/>
    <property type="project" value="UniProtKB-KW"/>
</dbReference>
<feature type="transmembrane region" description="Helical" evidence="29">
    <location>
        <begin position="250"/>
        <end position="267"/>
    </location>
</feature>
<dbReference type="InterPro" id="IPR023201">
    <property type="entry name" value="SecY_dom_sf"/>
</dbReference>
<dbReference type="InterPro" id="IPR002942">
    <property type="entry name" value="S4_RNA-bd"/>
</dbReference>
<dbReference type="NCBIfam" id="TIGR03631">
    <property type="entry name" value="uS13_bact"/>
    <property type="match status" value="1"/>
</dbReference>
<evidence type="ECO:0000256" key="29">
    <source>
        <dbReference type="SAM" id="Phobius"/>
    </source>
</evidence>
<evidence type="ECO:0000256" key="24">
    <source>
        <dbReference type="PROSITE-ProRule" id="PRU00182"/>
    </source>
</evidence>
<evidence type="ECO:0000256" key="13">
    <source>
        <dbReference type="ARBA" id="ARBA00022980"/>
    </source>
</evidence>
<dbReference type="PROSITE" id="PS00828">
    <property type="entry name" value="RIBOSOMAL_L36"/>
    <property type="match status" value="1"/>
</dbReference>
<evidence type="ECO:0000256" key="7">
    <source>
        <dbReference type="ARBA" id="ARBA00011458"/>
    </source>
</evidence>
<dbReference type="NCBIfam" id="TIGR01071">
    <property type="entry name" value="rplO_bact"/>
    <property type="match status" value="1"/>
</dbReference>
<dbReference type="InterPro" id="IPR005749">
    <property type="entry name" value="Ribosomal_uL15_bac-type"/>
</dbReference>
<name>A0A7R9AEE6_9CRUS</name>
<dbReference type="SUPFAM" id="SSF46946">
    <property type="entry name" value="S13-like H2TH domain"/>
    <property type="match status" value="1"/>
</dbReference>
<dbReference type="Gene3D" id="3.30.420.80">
    <property type="entry name" value="Ribosomal protein S11"/>
    <property type="match status" value="1"/>
</dbReference>
<evidence type="ECO:0000256" key="19">
    <source>
        <dbReference type="ARBA" id="ARBA00035260"/>
    </source>
</evidence>
<dbReference type="Gene3D" id="1.10.1050.10">
    <property type="entry name" value="Ribosomal Protein S4 Delta 41, Chain A, domain 1"/>
    <property type="match status" value="1"/>
</dbReference>
<evidence type="ECO:0000256" key="17">
    <source>
        <dbReference type="ARBA" id="ARBA00023274"/>
    </source>
</evidence>
<dbReference type="FunFam" id="3.30.420.80:FF:000001">
    <property type="entry name" value="30S ribosomal protein S11"/>
    <property type="match status" value="1"/>
</dbReference>
<dbReference type="CDD" id="cd00165">
    <property type="entry name" value="S4"/>
    <property type="match status" value="1"/>
</dbReference>
<dbReference type="HAMAP" id="MF_00251">
    <property type="entry name" value="Ribosomal_bL36"/>
    <property type="match status" value="1"/>
</dbReference>
<dbReference type="InterPro" id="IPR026593">
    <property type="entry name" value="SecY"/>
</dbReference>
<dbReference type="InterPro" id="IPR036227">
    <property type="entry name" value="Ribosomal_uL15/eL18_sf"/>
</dbReference>
<gene>
    <name evidence="32" type="ORF">DSTB1V02_LOCUS12327</name>
</gene>
<dbReference type="PRINTS" id="PR00303">
    <property type="entry name" value="SECYTRNLCASE"/>
</dbReference>
<evidence type="ECO:0000256" key="26">
    <source>
        <dbReference type="RuleBase" id="RU003629"/>
    </source>
</evidence>
<evidence type="ECO:0000259" key="30">
    <source>
        <dbReference type="SMART" id="SM00363"/>
    </source>
</evidence>
<dbReference type="NCBIfam" id="NF003698">
    <property type="entry name" value="PRK05309.1"/>
    <property type="match status" value="1"/>
</dbReference>
<dbReference type="Pfam" id="PF00411">
    <property type="entry name" value="Ribosomal_S11"/>
    <property type="match status" value="1"/>
</dbReference>
<dbReference type="GO" id="GO:0016020">
    <property type="term" value="C:membrane"/>
    <property type="evidence" value="ECO:0007669"/>
    <property type="project" value="UniProtKB-SubCell"/>
</dbReference>
<comment type="similarity">
    <text evidence="6">Belongs to the universal ribosomal protein uS13 family.</text>
</comment>
<dbReference type="InterPro" id="IPR036986">
    <property type="entry name" value="S4_RNA-bd_sf"/>
</dbReference>
<dbReference type="PROSITE" id="PS00054">
    <property type="entry name" value="RIBOSOMAL_S11"/>
    <property type="match status" value="1"/>
</dbReference>